<dbReference type="InterPro" id="IPR045258">
    <property type="entry name" value="ACAP1/2/3-like"/>
</dbReference>
<feature type="non-terminal residue" evidence="5">
    <location>
        <position position="1"/>
    </location>
</feature>
<dbReference type="PANTHER" id="PTHR23180:SF197">
    <property type="entry name" value="ARF-GAP WITH COILED-COIL, ANK REPEAT AND PH DOMAIN-CONTAINING PROTEIN 1"/>
    <property type="match status" value="1"/>
</dbReference>
<name>A0A7L3UXF8_MOLAT</name>
<protein>
    <recommendedName>
        <fullName evidence="3">Arf-GAP with coiled-coil, ANK repeat and PH domain-containing protein</fullName>
        <shortName evidence="3">Cnt-b</shortName>
    </recommendedName>
    <alternativeName>
        <fullName evidence="3">Centaurin-beta</fullName>
    </alternativeName>
</protein>
<comment type="subcellular location">
    <subcellularLocation>
        <location evidence="3">Endosome membrane</location>
        <topology evidence="3">Peripheral membrane protein</topology>
    </subcellularLocation>
</comment>
<keyword evidence="2 3" id="KW-0862">Zinc</keyword>
<dbReference type="GO" id="GO:0005096">
    <property type="term" value="F:GTPase activator activity"/>
    <property type="evidence" value="ECO:0007669"/>
    <property type="project" value="UniProtKB-KW"/>
</dbReference>
<evidence type="ECO:0000256" key="2">
    <source>
        <dbReference type="ARBA" id="ARBA00022833"/>
    </source>
</evidence>
<dbReference type="Gene3D" id="1.20.1270.60">
    <property type="entry name" value="Arfaptin homology (AH) domain/BAR domain"/>
    <property type="match status" value="1"/>
</dbReference>
<evidence type="ECO:0000259" key="4">
    <source>
        <dbReference type="PROSITE" id="PS50003"/>
    </source>
</evidence>
<reference evidence="5 6" key="1">
    <citation type="submission" date="2019-09" db="EMBL/GenBank/DDBJ databases">
        <title>Bird 10,000 Genomes (B10K) Project - Family phase.</title>
        <authorList>
            <person name="Zhang G."/>
        </authorList>
    </citation>
    <scope>NUCLEOTIDE SEQUENCE [LARGE SCALE GENOMIC DNA]</scope>
    <source>
        <strain evidence="5">OUT-0049</strain>
        <tissue evidence="5">Muscle</tissue>
    </source>
</reference>
<evidence type="ECO:0000313" key="5">
    <source>
        <dbReference type="EMBL" id="NXV55906.1"/>
    </source>
</evidence>
<comment type="domain">
    <text evidence="3">PH domain binds phospholipids including phosphatidic acid, phosphatidylinositol 3-phosphate, phosphatidylinositol 3,5-bisphosphate (PIP2) and phosphatidylinositol 3,4,5-trisphosphate (PIP3). May mediate protein binding to PIP2 or PIP3 containing membranes.</text>
</comment>
<accession>A0A7L3UXF8</accession>
<dbReference type="Proteomes" id="UP000553862">
    <property type="component" value="Unassembled WGS sequence"/>
</dbReference>
<dbReference type="AlphaFoldDB" id="A0A7L3UXF8"/>
<dbReference type="GO" id="GO:0008270">
    <property type="term" value="F:zinc ion binding"/>
    <property type="evidence" value="ECO:0007669"/>
    <property type="project" value="UniProtKB-KW"/>
</dbReference>
<evidence type="ECO:0000256" key="1">
    <source>
        <dbReference type="ARBA" id="ARBA00022723"/>
    </source>
</evidence>
<comment type="activity regulation">
    <text evidence="3">GAP activity stimulated by phosphatidylinositol 4,5-bisphosphate (PIP2) and phosphatidic acid.</text>
</comment>
<dbReference type="Pfam" id="PF16746">
    <property type="entry name" value="BAR_3"/>
    <property type="match status" value="1"/>
</dbReference>
<proteinExistence type="predicted"/>
<keyword evidence="1 3" id="KW-0479">Metal-binding</keyword>
<dbReference type="EMBL" id="VZUF01130808">
    <property type="protein sequence ID" value="NXV55906.1"/>
    <property type="molecule type" value="Genomic_DNA"/>
</dbReference>
<sequence length="229" mass="25681">QELRSCTQSALRRHLEPLLRDSLRSLRSAGRDRARAAELLQGALQHHAEAPRRRPLEAKEAAAALGEARGVARARGLEHVLKLKLLQDQQKTEILQFVSEKLGIFGGVPEDLGGGLGGGWGVPAEPQFWGFLPQLEQGQLEGARRRRDLEQRQQLLLQQDLSQEDVGVATGEAGPEAPPIQGYLYKRASNAFRTWSRRWFFIQSNQLLYLKRARDPPTVVIEDLRLCTV</sequence>
<dbReference type="Pfam" id="PF00169">
    <property type="entry name" value="PH"/>
    <property type="match status" value="1"/>
</dbReference>
<keyword evidence="3" id="KW-0040">ANK repeat</keyword>
<comment type="caution">
    <text evidence="5">The sequence shown here is derived from an EMBL/GenBank/DDBJ whole genome shotgun (WGS) entry which is preliminary data.</text>
</comment>
<keyword evidence="3" id="KW-0677">Repeat</keyword>
<dbReference type="PANTHER" id="PTHR23180">
    <property type="entry name" value="CENTAURIN/ARF"/>
    <property type="match status" value="1"/>
</dbReference>
<feature type="domain" description="PH" evidence="4">
    <location>
        <begin position="177"/>
        <end position="229"/>
    </location>
</feature>
<dbReference type="PROSITE" id="PS50003">
    <property type="entry name" value="PH_DOMAIN"/>
    <property type="match status" value="1"/>
</dbReference>
<dbReference type="GO" id="GO:0010008">
    <property type="term" value="C:endosome membrane"/>
    <property type="evidence" value="ECO:0007669"/>
    <property type="project" value="UniProtKB-SubCell"/>
</dbReference>
<comment type="domain">
    <text evidence="3">The BAR domain mediates homodimerization, it can neither bind membrane nor impart curvature, but instead requires the neighboring PH domain to achieve these functions.</text>
</comment>
<dbReference type="InterPro" id="IPR011993">
    <property type="entry name" value="PH-like_dom_sf"/>
</dbReference>
<comment type="function">
    <text evidence="3">GTPase-activating protein for the ADP ribosylation factor family.</text>
</comment>
<dbReference type="Gene3D" id="2.30.29.30">
    <property type="entry name" value="Pleckstrin-homology domain (PH domain)/Phosphotyrosine-binding domain (PTB)"/>
    <property type="match status" value="1"/>
</dbReference>
<dbReference type="InterPro" id="IPR027267">
    <property type="entry name" value="AH/BAR_dom_sf"/>
</dbReference>
<gene>
    <name evidence="5" type="primary">Acap1</name>
    <name evidence="5" type="ORF">MOLATE_R18342</name>
</gene>
<keyword evidence="3" id="KW-0343">GTPase activation</keyword>
<keyword evidence="3" id="KW-0967">Endosome</keyword>
<keyword evidence="6" id="KW-1185">Reference proteome</keyword>
<feature type="non-terminal residue" evidence="5">
    <location>
        <position position="229"/>
    </location>
</feature>
<dbReference type="SUPFAM" id="SSF50729">
    <property type="entry name" value="PH domain-like"/>
    <property type="match status" value="1"/>
</dbReference>
<organism evidence="5 6">
    <name type="scientific">Molothrus ater</name>
    <name type="common">Brown-headed cowbird</name>
    <dbReference type="NCBI Taxonomy" id="84834"/>
    <lineage>
        <taxon>Eukaryota</taxon>
        <taxon>Metazoa</taxon>
        <taxon>Chordata</taxon>
        <taxon>Craniata</taxon>
        <taxon>Vertebrata</taxon>
        <taxon>Euteleostomi</taxon>
        <taxon>Archelosauria</taxon>
        <taxon>Archosauria</taxon>
        <taxon>Dinosauria</taxon>
        <taxon>Saurischia</taxon>
        <taxon>Theropoda</taxon>
        <taxon>Coelurosauria</taxon>
        <taxon>Aves</taxon>
        <taxon>Neognathae</taxon>
        <taxon>Neoaves</taxon>
        <taxon>Telluraves</taxon>
        <taxon>Australaves</taxon>
        <taxon>Passeriformes</taxon>
        <taxon>Passeroidea</taxon>
        <taxon>Icteridae</taxon>
        <taxon>Molothrus</taxon>
    </lineage>
</organism>
<dbReference type="SUPFAM" id="SSF103657">
    <property type="entry name" value="BAR/IMD domain-like"/>
    <property type="match status" value="1"/>
</dbReference>
<keyword evidence="3" id="KW-0863">Zinc-finger</keyword>
<evidence type="ECO:0000313" key="6">
    <source>
        <dbReference type="Proteomes" id="UP000553862"/>
    </source>
</evidence>
<dbReference type="InterPro" id="IPR004148">
    <property type="entry name" value="BAR_dom"/>
</dbReference>
<evidence type="ECO:0000256" key="3">
    <source>
        <dbReference type="RuleBase" id="RU369028"/>
    </source>
</evidence>
<dbReference type="InterPro" id="IPR001849">
    <property type="entry name" value="PH_domain"/>
</dbReference>